<evidence type="ECO:0000313" key="8">
    <source>
        <dbReference type="EMBL" id="SBS31806.1"/>
    </source>
</evidence>
<evidence type="ECO:0000256" key="1">
    <source>
        <dbReference type="ARBA" id="ARBA00005382"/>
    </source>
</evidence>
<evidence type="ECO:0000256" key="4">
    <source>
        <dbReference type="RuleBase" id="RU361188"/>
    </source>
</evidence>
<feature type="domain" description="Glycosyl hydrolase family 30 TIM-barrel" evidence="6">
    <location>
        <begin position="89"/>
        <end position="161"/>
    </location>
</feature>
<dbReference type="Pfam" id="PF17189">
    <property type="entry name" value="Glyco_hydro_30C"/>
    <property type="match status" value="1"/>
</dbReference>
<evidence type="ECO:0000259" key="7">
    <source>
        <dbReference type="Pfam" id="PF17189"/>
    </source>
</evidence>
<evidence type="ECO:0000313" key="9">
    <source>
        <dbReference type="Proteomes" id="UP000092544"/>
    </source>
</evidence>
<feature type="signal peptide" evidence="5">
    <location>
        <begin position="1"/>
        <end position="24"/>
    </location>
</feature>
<reference evidence="8 9" key="1">
    <citation type="submission" date="2016-06" db="EMBL/GenBank/DDBJ databases">
        <authorList>
            <person name="Kjaerup R.B."/>
            <person name="Dalgaard T.S."/>
            <person name="Juul-Madsen H.R."/>
        </authorList>
    </citation>
    <scope>NUCLEOTIDE SEQUENCE [LARGE SCALE GENOMIC DNA]</scope>
    <source>
        <strain evidence="8 9">CECT 8886</strain>
    </source>
</reference>
<dbReference type="PANTHER" id="PTHR11069:SF38">
    <property type="entry name" value="GLUCURONOXYLANASE XYNC"/>
    <property type="match status" value="1"/>
</dbReference>
<evidence type="ECO:0000256" key="3">
    <source>
        <dbReference type="ARBA" id="ARBA00022801"/>
    </source>
</evidence>
<dbReference type="Pfam" id="PF02055">
    <property type="entry name" value="Glyco_hydro_30"/>
    <property type="match status" value="1"/>
</dbReference>
<dbReference type="InterPro" id="IPR033452">
    <property type="entry name" value="GH30_C"/>
</dbReference>
<dbReference type="InterPro" id="IPR013780">
    <property type="entry name" value="Glyco_hydro_b"/>
</dbReference>
<dbReference type="GO" id="GO:0045493">
    <property type="term" value="P:xylan catabolic process"/>
    <property type="evidence" value="ECO:0007669"/>
    <property type="project" value="UniProtKB-KW"/>
</dbReference>
<keyword evidence="8" id="KW-0858">Xylan degradation</keyword>
<keyword evidence="8" id="KW-0624">Polysaccharide degradation</keyword>
<organism evidence="8 9">
    <name type="scientific">Marinomonas spartinae</name>
    <dbReference type="NCBI Taxonomy" id="1792290"/>
    <lineage>
        <taxon>Bacteria</taxon>
        <taxon>Pseudomonadati</taxon>
        <taxon>Pseudomonadota</taxon>
        <taxon>Gammaproteobacteria</taxon>
        <taxon>Oceanospirillales</taxon>
        <taxon>Oceanospirillaceae</taxon>
        <taxon>Marinomonas</taxon>
    </lineage>
</organism>
<evidence type="ECO:0000259" key="6">
    <source>
        <dbReference type="Pfam" id="PF02055"/>
    </source>
</evidence>
<dbReference type="EMBL" id="FLOB01000004">
    <property type="protein sequence ID" value="SBS31806.1"/>
    <property type="molecule type" value="Genomic_DNA"/>
</dbReference>
<gene>
    <name evidence="8" type="primary">xynC</name>
    <name evidence="8" type="ORF">MSP8886_02246</name>
</gene>
<dbReference type="Gene3D" id="3.20.20.80">
    <property type="entry name" value="Glycosidases"/>
    <property type="match status" value="1"/>
</dbReference>
<keyword evidence="8" id="KW-0119">Carbohydrate metabolism</keyword>
<dbReference type="GO" id="GO:0004348">
    <property type="term" value="F:glucosylceramidase activity"/>
    <property type="evidence" value="ECO:0007669"/>
    <property type="project" value="InterPro"/>
</dbReference>
<feature type="domain" description="Glycosyl hydrolase family 30 beta sandwich" evidence="7">
    <location>
        <begin position="317"/>
        <end position="365"/>
    </location>
</feature>
<name>A0A1A8TI49_9GAMM</name>
<dbReference type="InterPro" id="IPR033453">
    <property type="entry name" value="Glyco_hydro_30_TIM-barrel"/>
</dbReference>
<keyword evidence="2 5" id="KW-0732">Signal</keyword>
<sequence length="406" mass="45587">MNIKKLLGFSTVLILSSMSFNTYASSVYVNFNTKYQEIDGFGGMNAPGWVNDLTTAQANKAFGNGNGQIGLSIMRMRIAPDSNQWYKQVPIAKIAYSNGVKLLATPWSPPAYMKTNNNVNNGGKLEPQHYWGYTDHLMDFTKYMRQNNAPIYALSIQNEPDWHPNYESCDWSGSDFVNYLNSQGSRLDPSLKIVAPESLGFNFSLSDAILNNPTASRHVDIIGGHLYGVKPKNYPLALQKGKKLWMTEHYTDTDNANDWNKAMDVGLELHQSMVANYSAYIWWYVRRSYGLLTEDGNVSKRGYVMSQYSKFIRPGFVRIGATEMPESNVYVTAYKNNSGKLVVAVVNRSGSQKRLDFTLQNGSVGSMTKYVSSSSKNVTYGGKYQVNNNRFTAYADAWSVMTFVSE</sequence>
<comment type="similarity">
    <text evidence="1 4">Belongs to the glycosyl hydrolase 30 family.</text>
</comment>
<dbReference type="Proteomes" id="UP000092544">
    <property type="component" value="Unassembled WGS sequence"/>
</dbReference>
<dbReference type="SUPFAM" id="SSF51445">
    <property type="entry name" value="(Trans)glycosidases"/>
    <property type="match status" value="1"/>
</dbReference>
<keyword evidence="9" id="KW-1185">Reference proteome</keyword>
<dbReference type="InterPro" id="IPR017853">
    <property type="entry name" value="GH"/>
</dbReference>
<evidence type="ECO:0000256" key="5">
    <source>
        <dbReference type="SAM" id="SignalP"/>
    </source>
</evidence>
<evidence type="ECO:0000256" key="2">
    <source>
        <dbReference type="ARBA" id="ARBA00022729"/>
    </source>
</evidence>
<dbReference type="EC" id="3.2.1.136" evidence="8"/>
<keyword evidence="4 8" id="KW-0326">Glycosidase</keyword>
<dbReference type="AlphaFoldDB" id="A0A1A8TI49"/>
<dbReference type="GO" id="GO:0006665">
    <property type="term" value="P:sphingolipid metabolic process"/>
    <property type="evidence" value="ECO:0007669"/>
    <property type="project" value="InterPro"/>
</dbReference>
<accession>A0A1A8TI49</accession>
<keyword evidence="3 4" id="KW-0378">Hydrolase</keyword>
<dbReference type="SUPFAM" id="SSF51011">
    <property type="entry name" value="Glycosyl hydrolase domain"/>
    <property type="match status" value="1"/>
</dbReference>
<dbReference type="PANTHER" id="PTHR11069">
    <property type="entry name" value="GLUCOSYLCERAMIDASE"/>
    <property type="match status" value="1"/>
</dbReference>
<dbReference type="STRING" id="1792290.MSP8886_02246"/>
<dbReference type="InterPro" id="IPR001139">
    <property type="entry name" value="Glyco_hydro_30"/>
</dbReference>
<feature type="chain" id="PRO_5008379052" evidence="5">
    <location>
        <begin position="25"/>
        <end position="406"/>
    </location>
</feature>
<dbReference type="RefSeq" id="WP_217491343.1">
    <property type="nucleotide sequence ID" value="NZ_FLOB01000004.1"/>
</dbReference>
<dbReference type="Gene3D" id="2.60.40.1180">
    <property type="entry name" value="Golgi alpha-mannosidase II"/>
    <property type="match status" value="1"/>
</dbReference>
<protein>
    <submittedName>
        <fullName evidence="8">Glucuronoxylanase XynC</fullName>
        <ecNumber evidence="8">3.2.1.136</ecNumber>
    </submittedName>
</protein>
<dbReference type="GO" id="GO:0033940">
    <property type="term" value="F:glucuronoarabinoxylan endo-1,4-beta-xylanase activity"/>
    <property type="evidence" value="ECO:0007669"/>
    <property type="project" value="UniProtKB-EC"/>
</dbReference>
<dbReference type="GO" id="GO:0016020">
    <property type="term" value="C:membrane"/>
    <property type="evidence" value="ECO:0007669"/>
    <property type="project" value="GOC"/>
</dbReference>
<proteinExistence type="inferred from homology"/>